<protein>
    <submittedName>
        <fullName evidence="2">Uncharacterized protein</fullName>
    </submittedName>
</protein>
<feature type="transmembrane region" description="Helical" evidence="1">
    <location>
        <begin position="72"/>
        <end position="96"/>
    </location>
</feature>
<keyword evidence="1" id="KW-0812">Transmembrane</keyword>
<evidence type="ECO:0000313" key="2">
    <source>
        <dbReference type="EMBL" id="RVW24264.1"/>
    </source>
</evidence>
<evidence type="ECO:0000313" key="3">
    <source>
        <dbReference type="Proteomes" id="UP000288805"/>
    </source>
</evidence>
<feature type="transmembrane region" description="Helical" evidence="1">
    <location>
        <begin position="117"/>
        <end position="135"/>
    </location>
</feature>
<dbReference type="EMBL" id="QGNW01002176">
    <property type="protein sequence ID" value="RVW24264.1"/>
    <property type="molecule type" value="Genomic_DNA"/>
</dbReference>
<evidence type="ECO:0000256" key="1">
    <source>
        <dbReference type="SAM" id="Phobius"/>
    </source>
</evidence>
<keyword evidence="1" id="KW-0472">Membrane</keyword>
<gene>
    <name evidence="2" type="ORF">CK203_090983</name>
</gene>
<name>A0A438CM26_VITVI</name>
<sequence>MLTGRESLIRLIGKRRRFLPNRQSLLSASIEVLSSPSHFPCFPCLVPGKISEAHWNKNFAFLRAISQQPYGAILNCLLILGGFVCLLMARVPCLLAEMKMAECWSEQRAFRVKRRRLRLIGFLALFVEALFAVKIT</sequence>
<accession>A0A438CM26</accession>
<proteinExistence type="predicted"/>
<keyword evidence="1" id="KW-1133">Transmembrane helix</keyword>
<dbReference type="Proteomes" id="UP000288805">
    <property type="component" value="Unassembled WGS sequence"/>
</dbReference>
<comment type="caution">
    <text evidence="2">The sequence shown here is derived from an EMBL/GenBank/DDBJ whole genome shotgun (WGS) entry which is preliminary data.</text>
</comment>
<organism evidence="2 3">
    <name type="scientific">Vitis vinifera</name>
    <name type="common">Grape</name>
    <dbReference type="NCBI Taxonomy" id="29760"/>
    <lineage>
        <taxon>Eukaryota</taxon>
        <taxon>Viridiplantae</taxon>
        <taxon>Streptophyta</taxon>
        <taxon>Embryophyta</taxon>
        <taxon>Tracheophyta</taxon>
        <taxon>Spermatophyta</taxon>
        <taxon>Magnoliopsida</taxon>
        <taxon>eudicotyledons</taxon>
        <taxon>Gunneridae</taxon>
        <taxon>Pentapetalae</taxon>
        <taxon>rosids</taxon>
        <taxon>Vitales</taxon>
        <taxon>Vitaceae</taxon>
        <taxon>Viteae</taxon>
        <taxon>Vitis</taxon>
    </lineage>
</organism>
<reference evidence="2 3" key="1">
    <citation type="journal article" date="2018" name="PLoS Genet.">
        <title>Population sequencing reveals clonal diversity and ancestral inbreeding in the grapevine cultivar Chardonnay.</title>
        <authorList>
            <person name="Roach M.J."/>
            <person name="Johnson D.L."/>
            <person name="Bohlmann J."/>
            <person name="van Vuuren H.J."/>
            <person name="Jones S.J."/>
            <person name="Pretorius I.S."/>
            <person name="Schmidt S.A."/>
            <person name="Borneman A.R."/>
        </authorList>
    </citation>
    <scope>NUCLEOTIDE SEQUENCE [LARGE SCALE GENOMIC DNA]</scope>
    <source>
        <strain evidence="3">cv. Chardonnay</strain>
        <tissue evidence="2">Leaf</tissue>
    </source>
</reference>
<dbReference type="AlphaFoldDB" id="A0A438CM26"/>